<dbReference type="EMBL" id="KT206225">
    <property type="protein sequence ID" value="ALA48141.1"/>
    <property type="molecule type" value="Genomic_DNA"/>
</dbReference>
<proteinExistence type="predicted"/>
<dbReference type="OrthoDB" id="23340at10239"/>
<keyword evidence="2" id="KW-1185">Reference proteome</keyword>
<evidence type="ECO:0000313" key="1">
    <source>
        <dbReference type="EMBL" id="ALA48141.1"/>
    </source>
</evidence>
<reference evidence="1 2" key="1">
    <citation type="journal article" date="2016" name="Arch. Virol.">
        <title>Genome sequence of a cluster A13 mycobacteriophage detected in Mycobacterium phlei over a half century ago.</title>
        <authorList>
            <person name="Marton S."/>
            <person name="Feher E."/>
            <person name="Horvath B."/>
            <person name="Haber K."/>
            <person name="Somogyi P."/>
            <person name="Minarovits J."/>
            <person name="Banyai K."/>
        </authorList>
    </citation>
    <scope>NUCLEOTIDE SEQUENCE [LARGE SCALE GENOMIC DNA]</scope>
</reference>
<dbReference type="GeneID" id="26517075"/>
<organism evidence="1 2">
    <name type="scientific">Mycobacterium phage Phlei</name>
    <dbReference type="NCBI Taxonomy" id="1690684"/>
    <lineage>
        <taxon>Viruses</taxon>
        <taxon>Duplodnaviria</taxon>
        <taxon>Heunggongvirae</taxon>
        <taxon>Uroviricota</taxon>
        <taxon>Caudoviricetes</taxon>
        <taxon>Phleivirus</taxon>
        <taxon>Phleivirus Phlei</taxon>
    </lineage>
</organism>
<protein>
    <submittedName>
        <fullName evidence="1">Uncharacterized protein</fullName>
    </submittedName>
</protein>
<dbReference type="RefSeq" id="YP_009188022.1">
    <property type="nucleotide sequence ID" value="NC_028662.1"/>
</dbReference>
<dbReference type="KEGG" id="vg:26517075"/>
<sequence length="85" mass="9670">MAAIAAQREANLHKTPKKASEILRSYKDVNGNMAVYLPKWMIADLKELAHAEGTSVSKIAQELFEARLKEGPRKQLKPERRRLLD</sequence>
<accession>A0A0N9BDR1</accession>
<name>A0A0N9BDR1_9CAUD</name>
<dbReference type="Proteomes" id="UP000203948">
    <property type="component" value="Segment"/>
</dbReference>
<evidence type="ECO:0000313" key="2">
    <source>
        <dbReference type="Proteomes" id="UP000203948"/>
    </source>
</evidence>